<feature type="domain" description="T6SS Phospholipase effector Tle1-like catalytic" evidence="2">
    <location>
        <begin position="70"/>
        <end position="342"/>
    </location>
</feature>
<gene>
    <name evidence="3" type="ORF">M422DRAFT_172643</name>
</gene>
<evidence type="ECO:0000313" key="4">
    <source>
        <dbReference type="Proteomes" id="UP000054279"/>
    </source>
</evidence>
<protein>
    <recommendedName>
        <fullName evidence="2">T6SS Phospholipase effector Tle1-like catalytic domain-containing protein</fullName>
    </recommendedName>
</protein>
<dbReference type="InterPro" id="IPR018712">
    <property type="entry name" value="Tle1-like_cat"/>
</dbReference>
<dbReference type="Pfam" id="PF09994">
    <property type="entry name" value="T6SS_Tle1-like_cat"/>
    <property type="match status" value="1"/>
</dbReference>
<evidence type="ECO:0000256" key="1">
    <source>
        <dbReference type="SAM" id="MobiDB-lite"/>
    </source>
</evidence>
<dbReference type="Proteomes" id="UP000054279">
    <property type="component" value="Unassembled WGS sequence"/>
</dbReference>
<reference evidence="3 4" key="1">
    <citation type="submission" date="2014-06" db="EMBL/GenBank/DDBJ databases">
        <title>Evolutionary Origins and Diversification of the Mycorrhizal Mutualists.</title>
        <authorList>
            <consortium name="DOE Joint Genome Institute"/>
            <consortium name="Mycorrhizal Genomics Consortium"/>
            <person name="Kohler A."/>
            <person name="Kuo A."/>
            <person name="Nagy L.G."/>
            <person name="Floudas D."/>
            <person name="Copeland A."/>
            <person name="Barry K.W."/>
            <person name="Cichocki N."/>
            <person name="Veneault-Fourrey C."/>
            <person name="LaButti K."/>
            <person name="Lindquist E.A."/>
            <person name="Lipzen A."/>
            <person name="Lundell T."/>
            <person name="Morin E."/>
            <person name="Murat C."/>
            <person name="Riley R."/>
            <person name="Ohm R."/>
            <person name="Sun H."/>
            <person name="Tunlid A."/>
            <person name="Henrissat B."/>
            <person name="Grigoriev I.V."/>
            <person name="Hibbett D.S."/>
            <person name="Martin F."/>
        </authorList>
    </citation>
    <scope>NUCLEOTIDE SEQUENCE [LARGE SCALE GENOMIC DNA]</scope>
    <source>
        <strain evidence="3 4">SS14</strain>
    </source>
</reference>
<proteinExistence type="predicted"/>
<dbReference type="OrthoDB" id="3162439at2759"/>
<feature type="region of interest" description="Disordered" evidence="1">
    <location>
        <begin position="35"/>
        <end position="62"/>
    </location>
</feature>
<organism evidence="3 4">
    <name type="scientific">Sphaerobolus stellatus (strain SS14)</name>
    <dbReference type="NCBI Taxonomy" id="990650"/>
    <lineage>
        <taxon>Eukaryota</taxon>
        <taxon>Fungi</taxon>
        <taxon>Dikarya</taxon>
        <taxon>Basidiomycota</taxon>
        <taxon>Agaricomycotina</taxon>
        <taxon>Agaricomycetes</taxon>
        <taxon>Phallomycetidae</taxon>
        <taxon>Geastrales</taxon>
        <taxon>Sphaerobolaceae</taxon>
        <taxon>Sphaerobolus</taxon>
    </lineage>
</organism>
<accession>A0A0C9VS75</accession>
<dbReference type="PANTHER" id="PTHR33840:SF2">
    <property type="entry name" value="TLE1 PHOSPHOLIPASE DOMAIN-CONTAINING PROTEIN"/>
    <property type="match status" value="1"/>
</dbReference>
<name>A0A0C9VS75_SPHS4</name>
<sequence>MSFSYYDSNSYGHSRTEINSTFSVNGSLASEAATLKVSSPNTSDCPSCQRKHSTGPPTIPLHDKTISNGRSIVLCFDGTGDQSNSNVVQFLSMLKKDDPERQLVYYQAGIGTYNNAHFVTHFATEMSQTLDTAIAWNLGSHILDGYKFVMQNYREGDRLCIFGFSRGAYTARCLVGMIDKVGVLPSWNTEQLPFAYSMYNDTSLKGLERSRDFRHTFSTKVDIHFVGVWDTVESVGIIPREKPFATSDNVVRHFRHALALDEHRAKFKANTWNYLTEREKMILHYLDERDAKNGIAVVAERPASDVKEVWFAGCHCDVGGGSVSNDTRYNMARIPLRWMIRECFKANTGIIFYERPILNLGMDSLLVMGSPENIKAPKMLSGLGQTYLADDSPKDKVPEKLPNGLQEAQAMLRKRLQSMAPAKADSEDGQSLMDALSPEYDQLKLKWWWRIFELIPLTQRYQNVWTDEWEYVREWNRKSGRLITGFKSLETPGPDDERLIYVHSSVKTRLEATPKDGDAAYMPRAQVEDYQTEWRKEDGTVYEEPKLTELEQSRGWFTWLWVTLGFRRNIRTPPPKVRVVYVD</sequence>
<dbReference type="PANTHER" id="PTHR33840">
    <property type="match status" value="1"/>
</dbReference>
<dbReference type="HOGENOM" id="CLU_005049_5_0_1"/>
<dbReference type="AlphaFoldDB" id="A0A0C9VS75"/>
<evidence type="ECO:0000313" key="3">
    <source>
        <dbReference type="EMBL" id="KIJ41275.1"/>
    </source>
</evidence>
<keyword evidence="4" id="KW-1185">Reference proteome</keyword>
<evidence type="ECO:0000259" key="2">
    <source>
        <dbReference type="Pfam" id="PF09994"/>
    </source>
</evidence>
<dbReference type="EMBL" id="KN837138">
    <property type="protein sequence ID" value="KIJ41275.1"/>
    <property type="molecule type" value="Genomic_DNA"/>
</dbReference>
<feature type="compositionally biased region" description="Polar residues" evidence="1">
    <location>
        <begin position="36"/>
        <end position="46"/>
    </location>
</feature>